<gene>
    <name evidence="1" type="ORF">ABI_39660</name>
</gene>
<dbReference type="EMBL" id="GL883080">
    <property type="protein sequence ID" value="EGF89549.1"/>
    <property type="molecule type" value="Genomic_DNA"/>
</dbReference>
<proteinExistence type="predicted"/>
<dbReference type="MEROPS" id="S09.074"/>
<evidence type="ECO:0000313" key="1">
    <source>
        <dbReference type="EMBL" id="EGF89549.1"/>
    </source>
</evidence>
<dbReference type="Proteomes" id="UP000006512">
    <property type="component" value="Unassembled WGS sequence"/>
</dbReference>
<dbReference type="AlphaFoldDB" id="F4QS29"/>
<sequence length="55" mass="6095">MPARQNVLNHGCGGRLAASVPIRGPPSDSDNGRLSFRYTSKFVPFVWFVVKNFLS</sequence>
<name>F4QS29_9CAUL</name>
<keyword evidence="2" id="KW-1185">Reference proteome</keyword>
<protein>
    <submittedName>
        <fullName evidence="1">Uncharacterized protein</fullName>
    </submittedName>
</protein>
<reference evidence="2" key="1">
    <citation type="submission" date="2011-03" db="EMBL/GenBank/DDBJ databases">
        <title>Draft genome sequence of Brevundimonas diminuta.</title>
        <authorList>
            <person name="Brown P.J.B."/>
            <person name="Buechlein A."/>
            <person name="Hemmerich C."/>
            <person name="Brun Y.V."/>
        </authorList>
    </citation>
    <scope>NUCLEOTIDE SEQUENCE [LARGE SCALE GENOMIC DNA]</scope>
    <source>
        <strain evidence="2">C19</strain>
    </source>
</reference>
<dbReference type="HOGENOM" id="CLU_3021880_0_0_5"/>
<evidence type="ECO:0000313" key="2">
    <source>
        <dbReference type="Proteomes" id="UP000006512"/>
    </source>
</evidence>
<dbReference type="STRING" id="715226.ABI_39660"/>
<accession>F4QS29</accession>
<organism evidence="1 2">
    <name type="scientific">Asticcacaulis biprosthecium C19</name>
    <dbReference type="NCBI Taxonomy" id="715226"/>
    <lineage>
        <taxon>Bacteria</taxon>
        <taxon>Pseudomonadati</taxon>
        <taxon>Pseudomonadota</taxon>
        <taxon>Alphaproteobacteria</taxon>
        <taxon>Caulobacterales</taxon>
        <taxon>Caulobacteraceae</taxon>
        <taxon>Asticcacaulis</taxon>
    </lineage>
</organism>